<evidence type="ECO:0000256" key="9">
    <source>
        <dbReference type="SAM" id="SignalP"/>
    </source>
</evidence>
<keyword evidence="4" id="KW-0964">Secreted</keyword>
<reference evidence="11 12" key="1">
    <citation type="submission" date="2017-12" db="EMBL/GenBank/DDBJ databases">
        <title>Phylogenetic diversity of female urinary microbiome.</title>
        <authorList>
            <person name="Thomas-White K."/>
            <person name="Wolfe A.J."/>
        </authorList>
    </citation>
    <scope>NUCLEOTIDE SEQUENCE [LARGE SCALE GENOMIC DNA]</scope>
    <source>
        <strain evidence="11 12">UMB0250</strain>
    </source>
</reference>
<dbReference type="InterPro" id="IPR003368">
    <property type="entry name" value="POMP_repeat"/>
</dbReference>
<evidence type="ECO:0000313" key="12">
    <source>
        <dbReference type="Proteomes" id="UP000234545"/>
    </source>
</evidence>
<evidence type="ECO:0000256" key="1">
    <source>
        <dbReference type="ARBA" id="ARBA00004196"/>
    </source>
</evidence>
<dbReference type="Gene3D" id="2.60.40.1140">
    <property type="entry name" value="Collagen-binding surface protein Cna, B-type domain"/>
    <property type="match status" value="4"/>
</dbReference>
<dbReference type="AlphaFoldDB" id="A0A2I1I657"/>
<dbReference type="NCBIfam" id="TIGR01376">
    <property type="entry name" value="POMP_repeat"/>
    <property type="match status" value="1"/>
</dbReference>
<dbReference type="OrthoDB" id="3196823at2"/>
<evidence type="ECO:0000313" key="11">
    <source>
        <dbReference type="EMBL" id="PKY66612.1"/>
    </source>
</evidence>
<accession>A0A2I1I657</accession>
<organism evidence="11 12">
    <name type="scientific">Schaalia turicensis</name>
    <dbReference type="NCBI Taxonomy" id="131111"/>
    <lineage>
        <taxon>Bacteria</taxon>
        <taxon>Bacillati</taxon>
        <taxon>Actinomycetota</taxon>
        <taxon>Actinomycetes</taxon>
        <taxon>Actinomycetales</taxon>
        <taxon>Actinomycetaceae</taxon>
        <taxon>Schaalia</taxon>
    </lineage>
</organism>
<evidence type="ECO:0000256" key="3">
    <source>
        <dbReference type="ARBA" id="ARBA00004613"/>
    </source>
</evidence>
<dbReference type="SUPFAM" id="SSF49478">
    <property type="entry name" value="Cna protein B-type domain"/>
    <property type="match status" value="4"/>
</dbReference>
<keyword evidence="7" id="KW-0998">Cell outer membrane</keyword>
<keyword evidence="11" id="KW-0176">Collagen</keyword>
<dbReference type="GO" id="GO:0005576">
    <property type="term" value="C:extracellular region"/>
    <property type="evidence" value="ECO:0007669"/>
    <property type="project" value="UniProtKB-SubCell"/>
</dbReference>
<dbReference type="Pfam" id="PF05738">
    <property type="entry name" value="Cna_B"/>
    <property type="match status" value="4"/>
</dbReference>
<dbReference type="InterPro" id="IPR008454">
    <property type="entry name" value="Collagen-bd_Cna-like_B-typ_dom"/>
</dbReference>
<feature type="domain" description="CNA-B" evidence="10">
    <location>
        <begin position="578"/>
        <end position="655"/>
    </location>
</feature>
<comment type="caution">
    <text evidence="11">The sequence shown here is derived from an EMBL/GenBank/DDBJ whole genome shotgun (WGS) entry which is preliminary data.</text>
</comment>
<feature type="chain" id="PRO_5014139188" evidence="9">
    <location>
        <begin position="30"/>
        <end position="1006"/>
    </location>
</feature>
<evidence type="ECO:0000256" key="4">
    <source>
        <dbReference type="ARBA" id="ARBA00022525"/>
    </source>
</evidence>
<sequence>MMGPWVRSFGILLATVLATVGLSGGVAQAADITSWDDVIATVNGLGDGESTELSITSEITVEDGAQPLVVPAGKQVTFTGSGKINGNGSPLFTVEGGAALTLSGPTFTNAQFSVAGDMSLVGGAIRDTAVTGPVVFVNGGTLTIGGEAEFSGNNVSDESGELLPAGVEKEKYSPITAYNGTVRVEGGTLSKNTGLLRGGAIGLWARGGGQSTFEMTGGTLTGNVISHPKYRGRGGAVYGEGTLVNISGGTVQENTTEIGAGLAFINSDVSLSGGVVVQGNDNGEYEGVGGGLYQDGGTLNISDATFTGNVSTGAGGAIYTEGDTRVDIAGAEITSNSVARSGGGVAFDGTTKAVIHAADLSGNTSQGFWGGGAMYIDGKAEVTIYNGLIRDNVIKSGFLIQAGNHPVSAQGGGVWNCPTGSTIMHVTRGVAIFDNVAPNVFKGQNAGAGDDFASIITHEFGKPVAGHPVVVAERMLGGSPRAWYQDGSIYGIHGNWSAEGKVPRYSVEGPNTAIKPNEEISQDIAFKSVPTEDAKAIAETLATVKITNNVATGTGISGAGIANNGTLTFGDPEPWKLKLEKKWANDDPEDRPESILVDVKLGDKTLQTIELTKENGWKAELANYPDPSTLIDAKTGETIPLTFVEHEVDGYISHDAVVTENKDTKTIEVAIVNEPPTSVDVEKRWSGDVEADRPGSVTINLLADGKQTDKSLELTAENGWKGTFADLPKYVTVDGEKTEIVYTVVEVEVPGYTPSISGSAAEGYVVTNTKDAPPATSVPVEKRWSGDVEADRPGSVTINLLADGKQTDKSLELTAENGWKGTFTDLPKYVTVDGEKTEIVYTVVEVEVPGYSSSISGSAAEGYVVTNTKEAPPVTSVPVEKKWSGDVEADRPGSVTINLLADGKQTDKSLELTAENGWKGTFEGLPKYVTVDGEKTEIVYTVVEVEVPGYTPSISGSAAEGYVVTNTKDTPPPLARTGSAVQGLVVVGVVLLAAGTWVVSKRRRRA</sequence>
<keyword evidence="8" id="KW-1133">Transmembrane helix</keyword>
<evidence type="ECO:0000256" key="7">
    <source>
        <dbReference type="ARBA" id="ARBA00023237"/>
    </source>
</evidence>
<feature type="domain" description="CNA-B" evidence="10">
    <location>
        <begin position="778"/>
        <end position="868"/>
    </location>
</feature>
<evidence type="ECO:0000256" key="6">
    <source>
        <dbReference type="ARBA" id="ARBA00023136"/>
    </source>
</evidence>
<evidence type="ECO:0000259" key="10">
    <source>
        <dbReference type="Pfam" id="PF05738"/>
    </source>
</evidence>
<dbReference type="EMBL" id="PKKJ01000002">
    <property type="protein sequence ID" value="PKY66612.1"/>
    <property type="molecule type" value="Genomic_DNA"/>
</dbReference>
<evidence type="ECO:0000256" key="2">
    <source>
        <dbReference type="ARBA" id="ARBA00004442"/>
    </source>
</evidence>
<keyword evidence="5 9" id="KW-0732">Signal</keyword>
<name>A0A2I1I657_9ACTO</name>
<dbReference type="GO" id="GO:0009279">
    <property type="term" value="C:cell outer membrane"/>
    <property type="evidence" value="ECO:0007669"/>
    <property type="project" value="UniProtKB-SubCell"/>
</dbReference>
<protein>
    <submittedName>
        <fullName evidence="11">Collagen-binding protein</fullName>
    </submittedName>
</protein>
<comment type="subcellular location">
    <subcellularLocation>
        <location evidence="1">Cell envelope</location>
    </subcellularLocation>
    <subcellularLocation>
        <location evidence="2">Cell outer membrane</location>
    </subcellularLocation>
    <subcellularLocation>
        <location evidence="3">Secreted</location>
    </subcellularLocation>
</comment>
<proteinExistence type="predicted"/>
<feature type="domain" description="CNA-B" evidence="10">
    <location>
        <begin position="679"/>
        <end position="769"/>
    </location>
</feature>
<gene>
    <name evidence="11" type="ORF">CYJ25_03535</name>
</gene>
<keyword evidence="6 8" id="KW-0472">Membrane</keyword>
<dbReference type="Proteomes" id="UP000234545">
    <property type="component" value="Unassembled WGS sequence"/>
</dbReference>
<feature type="domain" description="CNA-B" evidence="10">
    <location>
        <begin position="877"/>
        <end position="967"/>
    </location>
</feature>
<evidence type="ECO:0000256" key="8">
    <source>
        <dbReference type="SAM" id="Phobius"/>
    </source>
</evidence>
<dbReference type="RefSeq" id="WP_101627824.1">
    <property type="nucleotide sequence ID" value="NZ_PKKJ01000002.1"/>
</dbReference>
<dbReference type="InterPro" id="IPR011050">
    <property type="entry name" value="Pectin_lyase_fold/virulence"/>
</dbReference>
<dbReference type="CDD" id="cd00222">
    <property type="entry name" value="CollagenBindB"/>
    <property type="match status" value="3"/>
</dbReference>
<dbReference type="NCBIfam" id="TIGR01167">
    <property type="entry name" value="LPXTG_anchor"/>
    <property type="match status" value="1"/>
</dbReference>
<keyword evidence="8" id="KW-0812">Transmembrane</keyword>
<feature type="signal peptide" evidence="9">
    <location>
        <begin position="1"/>
        <end position="29"/>
    </location>
</feature>
<evidence type="ECO:0000256" key="5">
    <source>
        <dbReference type="ARBA" id="ARBA00022729"/>
    </source>
</evidence>
<dbReference type="SUPFAM" id="SSF51126">
    <property type="entry name" value="Pectin lyase-like"/>
    <property type="match status" value="1"/>
</dbReference>
<feature type="transmembrane region" description="Helical" evidence="8">
    <location>
        <begin position="980"/>
        <end position="999"/>
    </location>
</feature>